<evidence type="ECO:0000259" key="7">
    <source>
        <dbReference type="Pfam" id="PF00501"/>
    </source>
</evidence>
<dbReference type="Proteomes" id="UP001596122">
    <property type="component" value="Unassembled WGS sequence"/>
</dbReference>
<dbReference type="PANTHER" id="PTHR43272:SF32">
    <property type="entry name" value="AMP-DEPENDENT SYNTHETASE_LIGASE DOMAIN-CONTAINING PROTEIN"/>
    <property type="match status" value="1"/>
</dbReference>
<evidence type="ECO:0000256" key="4">
    <source>
        <dbReference type="ARBA" id="ARBA00023098"/>
    </source>
</evidence>
<dbReference type="Gene3D" id="3.30.300.30">
    <property type="match status" value="1"/>
</dbReference>
<dbReference type="SUPFAM" id="SSF56801">
    <property type="entry name" value="Acetyl-CoA synthetase-like"/>
    <property type="match status" value="1"/>
</dbReference>
<evidence type="ECO:0000256" key="5">
    <source>
        <dbReference type="ARBA" id="ARBA00024484"/>
    </source>
</evidence>
<dbReference type="RefSeq" id="WP_340271240.1">
    <property type="nucleotide sequence ID" value="NZ_JBBEOG010000010.1"/>
</dbReference>
<organism evidence="8 9">
    <name type="scientific">Aquipuribacter nitratireducens</name>
    <dbReference type="NCBI Taxonomy" id="650104"/>
    <lineage>
        <taxon>Bacteria</taxon>
        <taxon>Bacillati</taxon>
        <taxon>Actinomycetota</taxon>
        <taxon>Actinomycetes</taxon>
        <taxon>Micrococcales</taxon>
        <taxon>Intrasporangiaceae</taxon>
        <taxon>Aquipuribacter</taxon>
    </lineage>
</organism>
<dbReference type="InterPro" id="IPR045851">
    <property type="entry name" value="AMP-bd_C_sf"/>
</dbReference>
<dbReference type="PANTHER" id="PTHR43272">
    <property type="entry name" value="LONG-CHAIN-FATTY-ACID--COA LIGASE"/>
    <property type="match status" value="1"/>
</dbReference>
<evidence type="ECO:0000313" key="8">
    <source>
        <dbReference type="EMBL" id="MFC5382270.1"/>
    </source>
</evidence>
<keyword evidence="4" id="KW-0443">Lipid metabolism</keyword>
<keyword evidence="2" id="KW-0436">Ligase</keyword>
<dbReference type="InterPro" id="IPR000873">
    <property type="entry name" value="AMP-dep_synth/lig_dom"/>
</dbReference>
<comment type="catalytic activity">
    <reaction evidence="5">
        <text>a long-chain fatty acid + ATP + CoA = a long-chain fatty acyl-CoA + AMP + diphosphate</text>
        <dbReference type="Rhea" id="RHEA:15421"/>
        <dbReference type="ChEBI" id="CHEBI:30616"/>
        <dbReference type="ChEBI" id="CHEBI:33019"/>
        <dbReference type="ChEBI" id="CHEBI:57287"/>
        <dbReference type="ChEBI" id="CHEBI:57560"/>
        <dbReference type="ChEBI" id="CHEBI:83139"/>
        <dbReference type="ChEBI" id="CHEBI:456215"/>
        <dbReference type="EC" id="6.2.1.3"/>
    </reaction>
    <physiologicalReaction direction="left-to-right" evidence="5">
        <dbReference type="Rhea" id="RHEA:15422"/>
    </physiologicalReaction>
</comment>
<keyword evidence="9" id="KW-1185">Reference proteome</keyword>
<gene>
    <name evidence="8" type="ORF">ACFPJ6_15995</name>
</gene>
<dbReference type="InterPro" id="IPR020845">
    <property type="entry name" value="AMP-binding_CS"/>
</dbReference>
<dbReference type="CDD" id="cd05907">
    <property type="entry name" value="VL_LC_FACS_like"/>
    <property type="match status" value="1"/>
</dbReference>
<evidence type="ECO:0000313" key="9">
    <source>
        <dbReference type="Proteomes" id="UP001596122"/>
    </source>
</evidence>
<dbReference type="InterPro" id="IPR042099">
    <property type="entry name" value="ANL_N_sf"/>
</dbReference>
<dbReference type="EMBL" id="JBHSLD010000015">
    <property type="protein sequence ID" value="MFC5382270.1"/>
    <property type="molecule type" value="Genomic_DNA"/>
</dbReference>
<evidence type="ECO:0000256" key="6">
    <source>
        <dbReference type="ARBA" id="ARBA00032875"/>
    </source>
</evidence>
<dbReference type="Gene3D" id="3.40.50.12780">
    <property type="entry name" value="N-terminal domain of ligase-like"/>
    <property type="match status" value="1"/>
</dbReference>
<keyword evidence="3" id="KW-0276">Fatty acid metabolism</keyword>
<comment type="similarity">
    <text evidence="1">Belongs to the ATP-dependent AMP-binding enzyme family.</text>
</comment>
<proteinExistence type="inferred from homology"/>
<dbReference type="Pfam" id="PF00501">
    <property type="entry name" value="AMP-binding"/>
    <property type="match status" value="1"/>
</dbReference>
<comment type="caution">
    <text evidence="8">The sequence shown here is derived from an EMBL/GenBank/DDBJ whole genome shotgun (WGS) entry which is preliminary data.</text>
</comment>
<evidence type="ECO:0000256" key="2">
    <source>
        <dbReference type="ARBA" id="ARBA00022598"/>
    </source>
</evidence>
<dbReference type="PROSITE" id="PS00455">
    <property type="entry name" value="AMP_BINDING"/>
    <property type="match status" value="1"/>
</dbReference>
<accession>A0ABW0GQJ8</accession>
<dbReference type="Pfam" id="PF23562">
    <property type="entry name" value="AMP-binding_C_3"/>
    <property type="match status" value="1"/>
</dbReference>
<name>A0ABW0GQJ8_9MICO</name>
<evidence type="ECO:0000256" key="1">
    <source>
        <dbReference type="ARBA" id="ARBA00006432"/>
    </source>
</evidence>
<sequence length="594" mass="63553">MREFTVPPAVEAYPGTMADILVDRARNAPDAAMFARRDGDEWRDVSAAEHLAEATTLAKGLVAAGIAPGDRVAIMSRTRYEWTLADHAIWLAGGVSVPIYETSSAEQVAWILSDSGAKAVFVEAAHHRSTVEAVADRVPACAHTWVFDEGGLDTLAELGADVADDAVDAAHGGRGAGDLATIIYTSGTTGRPKGCELTHGNFIDLCRNAEASLWEVLHMEGASTLLFLPLAHIFARFIQALCVVTGVRMGHQPDPKELVDALGGFRPTFILSVPRVFEKVYNSAEQKATGEGKGKIFAAAAQTAIDWSRAQDSGGPGVLLRAKHALFDRLVYVKLRDRLGGKVRYAVSGGAPLGERLGHFFRGIGLIVLEGYGLTETTAPATVNVPERVKIGSVGKPIPGCGVRIEDDGEICLSGVNVLRGYYNNPTATSESIVDGWFRTGDLGELDDEGYLRITGRKKEIIVTAGGKNVAPAQLEDRIRAHPLISQCMVVGDKRAFVAALVTLDPEMLPVWLENQGKPAMSPAEAATDADVLAAVQSAIDDANTLVSKAESIRKFTVLTDDFTEASGHLTPSMKLKRNVVLKDYEAQVEKLYG</sequence>
<protein>
    <recommendedName>
        <fullName evidence="6">Acyl-CoA synthetase</fullName>
    </recommendedName>
</protein>
<evidence type="ECO:0000256" key="3">
    <source>
        <dbReference type="ARBA" id="ARBA00022832"/>
    </source>
</evidence>
<feature type="domain" description="AMP-dependent synthetase/ligase" evidence="7">
    <location>
        <begin position="23"/>
        <end position="423"/>
    </location>
</feature>
<reference evidence="9" key="1">
    <citation type="journal article" date="2019" name="Int. J. Syst. Evol. Microbiol.">
        <title>The Global Catalogue of Microorganisms (GCM) 10K type strain sequencing project: providing services to taxonomists for standard genome sequencing and annotation.</title>
        <authorList>
            <consortium name="The Broad Institute Genomics Platform"/>
            <consortium name="The Broad Institute Genome Sequencing Center for Infectious Disease"/>
            <person name="Wu L."/>
            <person name="Ma J."/>
        </authorList>
    </citation>
    <scope>NUCLEOTIDE SEQUENCE [LARGE SCALE GENOMIC DNA]</scope>
    <source>
        <strain evidence="9">CCUG 43114</strain>
    </source>
</reference>